<reference evidence="6" key="1">
    <citation type="journal article" date="2019" name="Int. J. Syst. Evol. Microbiol.">
        <title>The Global Catalogue of Microorganisms (GCM) 10K type strain sequencing project: providing services to taxonomists for standard genome sequencing and annotation.</title>
        <authorList>
            <consortium name="The Broad Institute Genomics Platform"/>
            <consortium name="The Broad Institute Genome Sequencing Center for Infectious Disease"/>
            <person name="Wu L."/>
            <person name="Ma J."/>
        </authorList>
    </citation>
    <scope>NUCLEOTIDE SEQUENCE [LARGE SCALE GENOMIC DNA]</scope>
    <source>
        <strain evidence="6">JCM 17593</strain>
    </source>
</reference>
<dbReference type="InterPro" id="IPR001296">
    <property type="entry name" value="Glyco_trans_1"/>
</dbReference>
<feature type="domain" description="Glycosyl transferase family 1" evidence="3">
    <location>
        <begin position="194"/>
        <end position="341"/>
    </location>
</feature>
<dbReference type="PANTHER" id="PTHR46401:SF2">
    <property type="entry name" value="GLYCOSYLTRANSFERASE WBBK-RELATED"/>
    <property type="match status" value="1"/>
</dbReference>
<keyword evidence="6" id="KW-1185">Reference proteome</keyword>
<evidence type="ECO:0000313" key="5">
    <source>
        <dbReference type="EMBL" id="GAA4187926.1"/>
    </source>
</evidence>
<dbReference type="Proteomes" id="UP001500213">
    <property type="component" value="Unassembled WGS sequence"/>
</dbReference>
<organism evidence="5 6">
    <name type="scientific">Gryllotalpicola kribbensis</name>
    <dbReference type="NCBI Taxonomy" id="993084"/>
    <lineage>
        <taxon>Bacteria</taxon>
        <taxon>Bacillati</taxon>
        <taxon>Actinomycetota</taxon>
        <taxon>Actinomycetes</taxon>
        <taxon>Micrococcales</taxon>
        <taxon>Microbacteriaceae</taxon>
        <taxon>Gryllotalpicola</taxon>
    </lineage>
</organism>
<dbReference type="PANTHER" id="PTHR46401">
    <property type="entry name" value="GLYCOSYLTRANSFERASE WBBK-RELATED"/>
    <property type="match status" value="1"/>
</dbReference>
<protein>
    <submittedName>
        <fullName evidence="5">Glycosyltransferase family 1 protein</fullName>
    </submittedName>
</protein>
<name>A0ABP8AQV9_9MICO</name>
<evidence type="ECO:0000259" key="3">
    <source>
        <dbReference type="Pfam" id="PF00534"/>
    </source>
</evidence>
<dbReference type="Pfam" id="PF00534">
    <property type="entry name" value="Glycos_transf_1"/>
    <property type="match status" value="1"/>
</dbReference>
<dbReference type="InterPro" id="IPR028098">
    <property type="entry name" value="Glyco_trans_4-like_N"/>
</dbReference>
<dbReference type="Pfam" id="PF13439">
    <property type="entry name" value="Glyco_transf_4"/>
    <property type="match status" value="1"/>
</dbReference>
<evidence type="ECO:0000256" key="2">
    <source>
        <dbReference type="ARBA" id="ARBA00022679"/>
    </source>
</evidence>
<dbReference type="RefSeq" id="WP_344775156.1">
    <property type="nucleotide sequence ID" value="NZ_BAABBX010000010.1"/>
</dbReference>
<proteinExistence type="predicted"/>
<evidence type="ECO:0000313" key="6">
    <source>
        <dbReference type="Proteomes" id="UP001500213"/>
    </source>
</evidence>
<keyword evidence="2" id="KW-0808">Transferase</keyword>
<feature type="domain" description="Glycosyltransferase subfamily 4-like N-terminal" evidence="4">
    <location>
        <begin position="21"/>
        <end position="179"/>
    </location>
</feature>
<evidence type="ECO:0000259" key="4">
    <source>
        <dbReference type="Pfam" id="PF13439"/>
    </source>
</evidence>
<dbReference type="Gene3D" id="3.40.50.2000">
    <property type="entry name" value="Glycogen Phosphorylase B"/>
    <property type="match status" value="2"/>
</dbReference>
<accession>A0ABP8AQV9</accession>
<dbReference type="CDD" id="cd03809">
    <property type="entry name" value="GT4_MtfB-like"/>
    <property type="match status" value="1"/>
</dbReference>
<comment type="caution">
    <text evidence="5">The sequence shown here is derived from an EMBL/GenBank/DDBJ whole genome shotgun (WGS) entry which is preliminary data.</text>
</comment>
<sequence>MTTLRVIADDTIARTSTQPRINGLTRYAGELTRALIATAPPECDVELIVSRRPTSELAAFESAFPGTTRTTVSRLPHGALASAWANGVRVAAGTGILHAPSLFAPLVRGDQHVARQLVVTVHDTIAWTHPGSLDDAAWARRMAHRAAKHADAIVVPSHAVAAELAEHVNVGERIRVIPGATSAGITLPDDPEVRASWLKLPERFVLASGSMDPRSGIDALVEAAALPEFQDVPVLVVGDDEWRGRRITEAAMLAGLPEGRVRPLGTVSDSDLALLLTRAAAFVAPSYAEGFGLMALEALAFGTPLVHSDAPALVELASGAGYQVARYDAGSRYAERLAAAVGTVLAGDARAEALATLGRDRAKAFSWRDSGARVWQLHAEL</sequence>
<gene>
    <name evidence="5" type="ORF">GCM10022288_13540</name>
</gene>
<dbReference type="SUPFAM" id="SSF53756">
    <property type="entry name" value="UDP-Glycosyltransferase/glycogen phosphorylase"/>
    <property type="match status" value="1"/>
</dbReference>
<evidence type="ECO:0000256" key="1">
    <source>
        <dbReference type="ARBA" id="ARBA00022676"/>
    </source>
</evidence>
<keyword evidence="1" id="KW-0328">Glycosyltransferase</keyword>
<dbReference type="EMBL" id="BAABBX010000010">
    <property type="protein sequence ID" value="GAA4187926.1"/>
    <property type="molecule type" value="Genomic_DNA"/>
</dbReference>